<dbReference type="AlphaFoldDB" id="A0AAD8BLX1"/>
<dbReference type="PANTHER" id="PTHR45942">
    <property type="entry name" value="PROTEIN PHOSPATASE 3 REGULATORY SUBUNIT B ALPHA ISOFORM TYPE 1"/>
    <property type="match status" value="1"/>
</dbReference>
<dbReference type="Proteomes" id="UP001233172">
    <property type="component" value="Unassembled WGS sequence"/>
</dbReference>
<evidence type="ECO:0000256" key="3">
    <source>
        <dbReference type="SAM" id="MobiDB-lite"/>
    </source>
</evidence>
<proteinExistence type="predicted"/>
<keyword evidence="1" id="KW-0479">Metal-binding</keyword>
<evidence type="ECO:0000256" key="2">
    <source>
        <dbReference type="ARBA" id="ARBA00022737"/>
    </source>
</evidence>
<accession>A0AAD8BLX1</accession>
<comment type="caution">
    <text evidence="4">The sequence shown here is derived from an EMBL/GenBank/DDBJ whole genome shotgun (WGS) entry which is preliminary data.</text>
</comment>
<sequence>MGNSNVPPQSRSSLQQRKQNTRNGRGPRNYSAFSPKQKAALMKRYQAYDPTDKGVDGIPIYVCLAMPEFVGNKLIGILIHDFANPRTGKLHPQEFLNFCSFLSPSTSIEEKKKGKLYMFLFDCFNVYETDCISHDELYRLYKVFLGHTISDDHILALTFKALQHPSLRRQGEIHEDEFIEMAPDNEVEQRLTVFFNIPPE</sequence>
<evidence type="ECO:0000256" key="1">
    <source>
        <dbReference type="ARBA" id="ARBA00022723"/>
    </source>
</evidence>
<name>A0AAD8BLX1_BIOPF</name>
<evidence type="ECO:0000313" key="5">
    <source>
        <dbReference type="Proteomes" id="UP001233172"/>
    </source>
</evidence>
<protein>
    <submittedName>
        <fullName evidence="4">Calcineurin subunit B type 2</fullName>
    </submittedName>
</protein>
<keyword evidence="5" id="KW-1185">Reference proteome</keyword>
<dbReference type="EMBL" id="JASAOG010000060">
    <property type="protein sequence ID" value="KAK0056716.1"/>
    <property type="molecule type" value="Genomic_DNA"/>
</dbReference>
<gene>
    <name evidence="4" type="ORF">Bpfe_013934</name>
</gene>
<evidence type="ECO:0000313" key="4">
    <source>
        <dbReference type="EMBL" id="KAK0056716.1"/>
    </source>
</evidence>
<reference evidence="4" key="2">
    <citation type="submission" date="2023-04" db="EMBL/GenBank/DDBJ databases">
        <authorList>
            <person name="Bu L."/>
            <person name="Lu L."/>
            <person name="Laidemitt M.R."/>
            <person name="Zhang S.M."/>
            <person name="Mutuku M."/>
            <person name="Mkoji G."/>
            <person name="Steinauer M."/>
            <person name="Loker E.S."/>
        </authorList>
    </citation>
    <scope>NUCLEOTIDE SEQUENCE</scope>
    <source>
        <strain evidence="4">KasaAsao</strain>
        <tissue evidence="4">Whole Snail</tissue>
    </source>
</reference>
<dbReference type="GO" id="GO:0046872">
    <property type="term" value="F:metal ion binding"/>
    <property type="evidence" value="ECO:0007669"/>
    <property type="project" value="UniProtKB-KW"/>
</dbReference>
<dbReference type="SUPFAM" id="SSF47473">
    <property type="entry name" value="EF-hand"/>
    <property type="match status" value="1"/>
</dbReference>
<feature type="region of interest" description="Disordered" evidence="3">
    <location>
        <begin position="1"/>
        <end position="32"/>
    </location>
</feature>
<dbReference type="Gene3D" id="1.10.238.10">
    <property type="entry name" value="EF-hand"/>
    <property type="match status" value="1"/>
</dbReference>
<keyword evidence="2" id="KW-0677">Repeat</keyword>
<organism evidence="4 5">
    <name type="scientific">Biomphalaria pfeifferi</name>
    <name type="common">Bloodfluke planorb</name>
    <name type="synonym">Freshwater snail</name>
    <dbReference type="NCBI Taxonomy" id="112525"/>
    <lineage>
        <taxon>Eukaryota</taxon>
        <taxon>Metazoa</taxon>
        <taxon>Spiralia</taxon>
        <taxon>Lophotrochozoa</taxon>
        <taxon>Mollusca</taxon>
        <taxon>Gastropoda</taxon>
        <taxon>Heterobranchia</taxon>
        <taxon>Euthyneura</taxon>
        <taxon>Panpulmonata</taxon>
        <taxon>Hygrophila</taxon>
        <taxon>Lymnaeoidea</taxon>
        <taxon>Planorbidae</taxon>
        <taxon>Biomphalaria</taxon>
    </lineage>
</organism>
<dbReference type="InterPro" id="IPR011992">
    <property type="entry name" value="EF-hand-dom_pair"/>
</dbReference>
<reference evidence="4" key="1">
    <citation type="journal article" date="2023" name="PLoS Negl. Trop. Dis.">
        <title>A genome sequence for Biomphalaria pfeifferi, the major vector snail for the human-infecting parasite Schistosoma mansoni.</title>
        <authorList>
            <person name="Bu L."/>
            <person name="Lu L."/>
            <person name="Laidemitt M.R."/>
            <person name="Zhang S.M."/>
            <person name="Mutuku M."/>
            <person name="Mkoji G."/>
            <person name="Steinauer M."/>
            <person name="Loker E.S."/>
        </authorList>
    </citation>
    <scope>NUCLEOTIDE SEQUENCE</scope>
    <source>
        <strain evidence="4">KasaAsao</strain>
    </source>
</reference>
<feature type="compositionally biased region" description="Polar residues" evidence="3">
    <location>
        <begin position="1"/>
        <end position="23"/>
    </location>
</feature>